<accession>A0ABN9TV92</accession>
<name>A0ABN9TV92_9DINO</name>
<dbReference type="EMBL" id="CAUYUJ010015122">
    <property type="protein sequence ID" value="CAK0850139.1"/>
    <property type="molecule type" value="Genomic_DNA"/>
</dbReference>
<organism evidence="1 2">
    <name type="scientific">Prorocentrum cordatum</name>
    <dbReference type="NCBI Taxonomy" id="2364126"/>
    <lineage>
        <taxon>Eukaryota</taxon>
        <taxon>Sar</taxon>
        <taxon>Alveolata</taxon>
        <taxon>Dinophyceae</taxon>
        <taxon>Prorocentrales</taxon>
        <taxon>Prorocentraceae</taxon>
        <taxon>Prorocentrum</taxon>
    </lineage>
</organism>
<comment type="caution">
    <text evidence="1">The sequence shown here is derived from an EMBL/GenBank/DDBJ whole genome shotgun (WGS) entry which is preliminary data.</text>
</comment>
<evidence type="ECO:0000313" key="2">
    <source>
        <dbReference type="Proteomes" id="UP001189429"/>
    </source>
</evidence>
<sequence>MRHVFSPSDMGIPSGRYRIYLVCVKMATARWTSPLELKDLLKTTVHRKCEFPASAYFRASEEMERNYITKLAASRGLDSTGLSHKHVVPSGNRKRAKMFVELAKQKLGPLASGGVPDACCDLMQYPSRSQLSRTSPALTQRNIVYSLKKGRPMIALERLGAMGLPILSFEPDLIDRYPFTVPIESILEESEIEKMMGNGMHAAAVGVIILASLANVSILHDAD</sequence>
<protein>
    <submittedName>
        <fullName evidence="1">Uncharacterized protein</fullName>
    </submittedName>
</protein>
<proteinExistence type="predicted"/>
<reference evidence="1" key="1">
    <citation type="submission" date="2023-10" db="EMBL/GenBank/DDBJ databases">
        <authorList>
            <person name="Chen Y."/>
            <person name="Shah S."/>
            <person name="Dougan E. K."/>
            <person name="Thang M."/>
            <person name="Chan C."/>
        </authorList>
    </citation>
    <scope>NUCLEOTIDE SEQUENCE [LARGE SCALE GENOMIC DNA]</scope>
</reference>
<dbReference type="Proteomes" id="UP001189429">
    <property type="component" value="Unassembled WGS sequence"/>
</dbReference>
<evidence type="ECO:0000313" key="1">
    <source>
        <dbReference type="EMBL" id="CAK0850139.1"/>
    </source>
</evidence>
<gene>
    <name evidence="1" type="ORF">PCOR1329_LOCUS42639</name>
</gene>
<keyword evidence="2" id="KW-1185">Reference proteome</keyword>